<sequence>MTFHINIRFKGVKLNAEPAQHPSATFQISIRLIRVMANAESAQHSSATFQISIRLKVLRRMLSNHSTSARHSRSAFV</sequence>
<dbReference type="EMBL" id="JAIWYP010000011">
    <property type="protein sequence ID" value="KAH3734287.1"/>
    <property type="molecule type" value="Genomic_DNA"/>
</dbReference>
<evidence type="ECO:0000313" key="2">
    <source>
        <dbReference type="Proteomes" id="UP000828390"/>
    </source>
</evidence>
<reference evidence="1" key="2">
    <citation type="submission" date="2020-11" db="EMBL/GenBank/DDBJ databases">
        <authorList>
            <person name="McCartney M.A."/>
            <person name="Auch B."/>
            <person name="Kono T."/>
            <person name="Mallez S."/>
            <person name="Becker A."/>
            <person name="Gohl D.M."/>
            <person name="Silverstein K.A.T."/>
            <person name="Koren S."/>
            <person name="Bechman K.B."/>
            <person name="Herman A."/>
            <person name="Abrahante J.E."/>
            <person name="Garbe J."/>
        </authorList>
    </citation>
    <scope>NUCLEOTIDE SEQUENCE</scope>
    <source>
        <strain evidence="1">Duluth1</strain>
        <tissue evidence="1">Whole animal</tissue>
    </source>
</reference>
<organism evidence="1 2">
    <name type="scientific">Dreissena polymorpha</name>
    <name type="common">Zebra mussel</name>
    <name type="synonym">Mytilus polymorpha</name>
    <dbReference type="NCBI Taxonomy" id="45954"/>
    <lineage>
        <taxon>Eukaryota</taxon>
        <taxon>Metazoa</taxon>
        <taxon>Spiralia</taxon>
        <taxon>Lophotrochozoa</taxon>
        <taxon>Mollusca</taxon>
        <taxon>Bivalvia</taxon>
        <taxon>Autobranchia</taxon>
        <taxon>Heteroconchia</taxon>
        <taxon>Euheterodonta</taxon>
        <taxon>Imparidentia</taxon>
        <taxon>Neoheterodontei</taxon>
        <taxon>Myida</taxon>
        <taxon>Dreissenoidea</taxon>
        <taxon>Dreissenidae</taxon>
        <taxon>Dreissena</taxon>
    </lineage>
</organism>
<dbReference type="Proteomes" id="UP000828390">
    <property type="component" value="Unassembled WGS sequence"/>
</dbReference>
<accession>A0A9D4HVB4</accession>
<keyword evidence="2" id="KW-1185">Reference proteome</keyword>
<reference evidence="1" key="1">
    <citation type="journal article" date="2019" name="bioRxiv">
        <title>The Genome of the Zebra Mussel, Dreissena polymorpha: A Resource for Invasive Species Research.</title>
        <authorList>
            <person name="McCartney M.A."/>
            <person name="Auch B."/>
            <person name="Kono T."/>
            <person name="Mallez S."/>
            <person name="Zhang Y."/>
            <person name="Obille A."/>
            <person name="Becker A."/>
            <person name="Abrahante J.E."/>
            <person name="Garbe J."/>
            <person name="Badalamenti J.P."/>
            <person name="Herman A."/>
            <person name="Mangelson H."/>
            <person name="Liachko I."/>
            <person name="Sullivan S."/>
            <person name="Sone E.D."/>
            <person name="Koren S."/>
            <person name="Silverstein K.A.T."/>
            <person name="Beckman K.B."/>
            <person name="Gohl D.M."/>
        </authorList>
    </citation>
    <scope>NUCLEOTIDE SEQUENCE</scope>
    <source>
        <strain evidence="1">Duluth1</strain>
        <tissue evidence="1">Whole animal</tissue>
    </source>
</reference>
<gene>
    <name evidence="1" type="ORF">DPMN_040726</name>
</gene>
<comment type="caution">
    <text evidence="1">The sequence shown here is derived from an EMBL/GenBank/DDBJ whole genome shotgun (WGS) entry which is preliminary data.</text>
</comment>
<proteinExistence type="predicted"/>
<name>A0A9D4HVB4_DREPO</name>
<evidence type="ECO:0000313" key="1">
    <source>
        <dbReference type="EMBL" id="KAH3734287.1"/>
    </source>
</evidence>
<dbReference type="AlphaFoldDB" id="A0A9D4HVB4"/>
<protein>
    <submittedName>
        <fullName evidence="1">Uncharacterized protein</fullName>
    </submittedName>
</protein>